<evidence type="ECO:0000256" key="1">
    <source>
        <dbReference type="SAM" id="Phobius"/>
    </source>
</evidence>
<reference evidence="2" key="1">
    <citation type="submission" date="2022-03" db="EMBL/GenBank/DDBJ databases">
        <authorList>
            <person name="Alioto T."/>
            <person name="Alioto T."/>
            <person name="Gomez Garrido J."/>
        </authorList>
    </citation>
    <scope>NUCLEOTIDE SEQUENCE</scope>
</reference>
<keyword evidence="1" id="KW-1133">Transmembrane helix</keyword>
<accession>A0AAD1TEI9</accession>
<evidence type="ECO:0000313" key="3">
    <source>
        <dbReference type="Proteomes" id="UP001295444"/>
    </source>
</evidence>
<sequence length="141" mass="15904">MESSNDIRSQLVGICIWLGISIAMIIMGAIYKDDCAIQPYIPIYLIVGGAAHFLGFSLIFFRLACQTFNIFLEGLTSLLSFVWFISGSVWVFSVYTKYEGQCNQHLYLFAFGILLVQYVQIGLLMICSCCCCSPRSNSYER</sequence>
<protein>
    <submittedName>
        <fullName evidence="2">Uncharacterized protein</fullName>
    </submittedName>
</protein>
<feature type="transmembrane region" description="Helical" evidence="1">
    <location>
        <begin position="107"/>
        <end position="132"/>
    </location>
</feature>
<dbReference type="AlphaFoldDB" id="A0AAD1TEI9"/>
<evidence type="ECO:0000313" key="2">
    <source>
        <dbReference type="EMBL" id="CAH2324918.1"/>
    </source>
</evidence>
<dbReference type="PANTHER" id="PTHR33444:SF12">
    <property type="entry name" value="TRANSMEMBRANE PROTEIN 272"/>
    <property type="match status" value="1"/>
</dbReference>
<feature type="transmembrane region" description="Helical" evidence="1">
    <location>
        <begin position="43"/>
        <end position="63"/>
    </location>
</feature>
<proteinExistence type="predicted"/>
<dbReference type="InterPro" id="IPR040350">
    <property type="entry name" value="TMEM272"/>
</dbReference>
<name>A0AAD1TEI9_PELCU</name>
<keyword evidence="1" id="KW-0812">Transmembrane</keyword>
<feature type="transmembrane region" description="Helical" evidence="1">
    <location>
        <begin position="75"/>
        <end position="95"/>
    </location>
</feature>
<feature type="transmembrane region" description="Helical" evidence="1">
    <location>
        <begin position="12"/>
        <end position="31"/>
    </location>
</feature>
<organism evidence="2 3">
    <name type="scientific">Pelobates cultripes</name>
    <name type="common">Western spadefoot toad</name>
    <dbReference type="NCBI Taxonomy" id="61616"/>
    <lineage>
        <taxon>Eukaryota</taxon>
        <taxon>Metazoa</taxon>
        <taxon>Chordata</taxon>
        <taxon>Craniata</taxon>
        <taxon>Vertebrata</taxon>
        <taxon>Euteleostomi</taxon>
        <taxon>Amphibia</taxon>
        <taxon>Batrachia</taxon>
        <taxon>Anura</taxon>
        <taxon>Pelobatoidea</taxon>
        <taxon>Pelobatidae</taxon>
        <taxon>Pelobates</taxon>
    </lineage>
</organism>
<dbReference type="Proteomes" id="UP001295444">
    <property type="component" value="Chromosome 12"/>
</dbReference>
<keyword evidence="3" id="KW-1185">Reference proteome</keyword>
<dbReference type="PANTHER" id="PTHR33444">
    <property type="entry name" value="SI:DKEY-19B23.12-RELATED"/>
    <property type="match status" value="1"/>
</dbReference>
<dbReference type="EMBL" id="OW240923">
    <property type="protein sequence ID" value="CAH2324918.1"/>
    <property type="molecule type" value="Genomic_DNA"/>
</dbReference>
<keyword evidence="1" id="KW-0472">Membrane</keyword>
<gene>
    <name evidence="2" type="ORF">PECUL_23A006471</name>
</gene>